<protein>
    <submittedName>
        <fullName evidence="2">Uncharacterized protein</fullName>
    </submittedName>
</protein>
<gene>
    <name evidence="2" type="ORF">H9785_06320</name>
</gene>
<reference evidence="2" key="2">
    <citation type="submission" date="2021-04" db="EMBL/GenBank/DDBJ databases">
        <authorList>
            <person name="Gilroy R."/>
        </authorList>
    </citation>
    <scope>NUCLEOTIDE SEQUENCE</scope>
    <source>
        <strain evidence="2">ChiHecec1B25-7008</strain>
    </source>
</reference>
<sequence>MKQQDPALKQVLQEQENIRLSPNFCYRTLQRVEELARQRRQREERRFFRAIVATAACLAAGCVITLYIYCGESLGAAFGSLLTAFTGPAFSPCLQLGVLILLLLGLDHGMRRMYQSHKKKASRHGNN</sequence>
<dbReference type="EMBL" id="DWZE01000071">
    <property type="protein sequence ID" value="HJA83563.1"/>
    <property type="molecule type" value="Genomic_DNA"/>
</dbReference>
<proteinExistence type="predicted"/>
<keyword evidence="1" id="KW-0472">Membrane</keyword>
<evidence type="ECO:0000256" key="1">
    <source>
        <dbReference type="SAM" id="Phobius"/>
    </source>
</evidence>
<dbReference type="Proteomes" id="UP000823860">
    <property type="component" value="Unassembled WGS sequence"/>
</dbReference>
<dbReference type="AlphaFoldDB" id="A0A9D2HSZ2"/>
<feature type="transmembrane region" description="Helical" evidence="1">
    <location>
        <begin position="89"/>
        <end position="110"/>
    </location>
</feature>
<keyword evidence="1" id="KW-1133">Transmembrane helix</keyword>
<evidence type="ECO:0000313" key="3">
    <source>
        <dbReference type="Proteomes" id="UP000823860"/>
    </source>
</evidence>
<organism evidence="2 3">
    <name type="scientific">Candidatus Bacteroides intestinavium</name>
    <dbReference type="NCBI Taxonomy" id="2838469"/>
    <lineage>
        <taxon>Bacteria</taxon>
        <taxon>Pseudomonadati</taxon>
        <taxon>Bacteroidota</taxon>
        <taxon>Bacteroidia</taxon>
        <taxon>Bacteroidales</taxon>
        <taxon>Bacteroidaceae</taxon>
        <taxon>Bacteroides</taxon>
    </lineage>
</organism>
<reference evidence="2" key="1">
    <citation type="journal article" date="2021" name="PeerJ">
        <title>Extensive microbial diversity within the chicken gut microbiome revealed by metagenomics and culture.</title>
        <authorList>
            <person name="Gilroy R."/>
            <person name="Ravi A."/>
            <person name="Getino M."/>
            <person name="Pursley I."/>
            <person name="Horton D.L."/>
            <person name="Alikhan N.F."/>
            <person name="Baker D."/>
            <person name="Gharbi K."/>
            <person name="Hall N."/>
            <person name="Watson M."/>
            <person name="Adriaenssens E.M."/>
            <person name="Foster-Nyarko E."/>
            <person name="Jarju S."/>
            <person name="Secka A."/>
            <person name="Antonio M."/>
            <person name="Oren A."/>
            <person name="Chaudhuri R.R."/>
            <person name="La Ragione R."/>
            <person name="Hildebrand F."/>
            <person name="Pallen M.J."/>
        </authorList>
    </citation>
    <scope>NUCLEOTIDE SEQUENCE</scope>
    <source>
        <strain evidence="2">ChiHecec1B25-7008</strain>
    </source>
</reference>
<comment type="caution">
    <text evidence="2">The sequence shown here is derived from an EMBL/GenBank/DDBJ whole genome shotgun (WGS) entry which is preliminary data.</text>
</comment>
<accession>A0A9D2HSZ2</accession>
<feature type="transmembrane region" description="Helical" evidence="1">
    <location>
        <begin position="47"/>
        <end position="69"/>
    </location>
</feature>
<keyword evidence="1" id="KW-0812">Transmembrane</keyword>
<evidence type="ECO:0000313" key="2">
    <source>
        <dbReference type="EMBL" id="HJA83563.1"/>
    </source>
</evidence>
<name>A0A9D2HSZ2_9BACE</name>